<keyword evidence="6" id="KW-0547">Nucleotide-binding</keyword>
<dbReference type="InterPro" id="IPR039430">
    <property type="entry name" value="Thymidylate_kin-like_dom"/>
</dbReference>
<name>A0ABR4N5F7_9FUNG</name>
<dbReference type="EMBL" id="JADGIZ020000030">
    <property type="protein sequence ID" value="KAL2914766.1"/>
    <property type="molecule type" value="Genomic_DNA"/>
</dbReference>
<dbReference type="InterPro" id="IPR027417">
    <property type="entry name" value="P-loop_NTPase"/>
</dbReference>
<dbReference type="SUPFAM" id="SSF52540">
    <property type="entry name" value="P-loop containing nucleoside triphosphate hydrolases"/>
    <property type="match status" value="1"/>
</dbReference>
<evidence type="ECO:0000259" key="9">
    <source>
        <dbReference type="Pfam" id="PF02223"/>
    </source>
</evidence>
<comment type="caution">
    <text evidence="10">The sequence shown here is derived from an EMBL/GenBank/DDBJ whole genome shotgun (WGS) entry which is preliminary data.</text>
</comment>
<dbReference type="PANTHER" id="PTHR10344:SF1">
    <property type="entry name" value="THYMIDYLATE KINASE"/>
    <property type="match status" value="1"/>
</dbReference>
<dbReference type="InterPro" id="IPR018094">
    <property type="entry name" value="Thymidylate_kinase"/>
</dbReference>
<dbReference type="Gene3D" id="3.40.50.300">
    <property type="entry name" value="P-loop containing nucleotide triphosphate hydrolases"/>
    <property type="match status" value="1"/>
</dbReference>
<organism evidence="10 11">
    <name type="scientific">Polyrhizophydium stewartii</name>
    <dbReference type="NCBI Taxonomy" id="2732419"/>
    <lineage>
        <taxon>Eukaryota</taxon>
        <taxon>Fungi</taxon>
        <taxon>Fungi incertae sedis</taxon>
        <taxon>Chytridiomycota</taxon>
        <taxon>Chytridiomycota incertae sedis</taxon>
        <taxon>Chytridiomycetes</taxon>
        <taxon>Rhizophydiales</taxon>
        <taxon>Rhizophydiales incertae sedis</taxon>
        <taxon>Polyrhizophydium</taxon>
    </lineage>
</organism>
<dbReference type="NCBIfam" id="TIGR00041">
    <property type="entry name" value="DTMP_kinase"/>
    <property type="match status" value="1"/>
</dbReference>
<dbReference type="InterPro" id="IPR018095">
    <property type="entry name" value="Thymidylate_kin_CS"/>
</dbReference>
<keyword evidence="7 10" id="KW-0418">Kinase</keyword>
<evidence type="ECO:0000256" key="4">
    <source>
        <dbReference type="ARBA" id="ARBA00022679"/>
    </source>
</evidence>
<proteinExistence type="inferred from homology"/>
<keyword evidence="11" id="KW-1185">Reference proteome</keyword>
<dbReference type="HAMAP" id="MF_00165">
    <property type="entry name" value="Thymidylate_kinase"/>
    <property type="match status" value="1"/>
</dbReference>
<dbReference type="GO" id="GO:0004798">
    <property type="term" value="F:dTMP kinase activity"/>
    <property type="evidence" value="ECO:0007669"/>
    <property type="project" value="UniProtKB-EC"/>
</dbReference>
<evidence type="ECO:0000256" key="7">
    <source>
        <dbReference type="ARBA" id="ARBA00022777"/>
    </source>
</evidence>
<sequence length="218" mass="23971">MTTTEASQTQQPRGALLVVEGGDRCGKTSQCTRLLDALHARGIDARAVKFPDRTSETGKLIDLYLKGAKDVDDHAVHLLFSANRWESMKHIRALLEQGTTLVVDRYAFSGVAYSAAKGLDLEWCKQPDRGLLRPDLVLFLDLDPIAAARRAGYGEERYERVDMQQRVRSNFMSLADGSWKILDASRTVDEIAADVSAAAIAAVEAARSTPLCSDLWCS</sequence>
<gene>
    <name evidence="10" type="primary">CDC8</name>
    <name evidence="10" type="ORF">HK105_205697</name>
</gene>
<evidence type="ECO:0000256" key="3">
    <source>
        <dbReference type="ARBA" id="ARBA00012980"/>
    </source>
</evidence>
<feature type="domain" description="Thymidylate kinase-like" evidence="9">
    <location>
        <begin position="19"/>
        <end position="194"/>
    </location>
</feature>
<comment type="similarity">
    <text evidence="2">Belongs to the thymidylate kinase family.</text>
</comment>
<evidence type="ECO:0000256" key="1">
    <source>
        <dbReference type="ARBA" id="ARBA00004992"/>
    </source>
</evidence>
<evidence type="ECO:0000313" key="10">
    <source>
        <dbReference type="EMBL" id="KAL2914766.1"/>
    </source>
</evidence>
<dbReference type="Proteomes" id="UP001527925">
    <property type="component" value="Unassembled WGS sequence"/>
</dbReference>
<dbReference type="CDD" id="cd01672">
    <property type="entry name" value="TMPK"/>
    <property type="match status" value="1"/>
</dbReference>
<keyword evidence="5" id="KW-0545">Nucleotide biosynthesis</keyword>
<dbReference type="EC" id="2.7.4.9" evidence="3"/>
<evidence type="ECO:0000313" key="11">
    <source>
        <dbReference type="Proteomes" id="UP001527925"/>
    </source>
</evidence>
<comment type="pathway">
    <text evidence="1">Pyrimidine metabolism; dTTP biosynthesis.</text>
</comment>
<keyword evidence="4 10" id="KW-0808">Transferase</keyword>
<dbReference type="Pfam" id="PF02223">
    <property type="entry name" value="Thymidylate_kin"/>
    <property type="match status" value="1"/>
</dbReference>
<reference evidence="10 11" key="1">
    <citation type="submission" date="2023-09" db="EMBL/GenBank/DDBJ databases">
        <title>Pangenome analysis of Batrachochytrium dendrobatidis and related Chytrids.</title>
        <authorList>
            <person name="Yacoub M.N."/>
            <person name="Stajich J.E."/>
            <person name="James T.Y."/>
        </authorList>
    </citation>
    <scope>NUCLEOTIDE SEQUENCE [LARGE SCALE GENOMIC DNA]</scope>
    <source>
        <strain evidence="10 11">JEL0888</strain>
    </source>
</reference>
<evidence type="ECO:0000256" key="6">
    <source>
        <dbReference type="ARBA" id="ARBA00022741"/>
    </source>
</evidence>
<dbReference type="PROSITE" id="PS01331">
    <property type="entry name" value="THYMIDYLATE_KINASE"/>
    <property type="match status" value="1"/>
</dbReference>
<evidence type="ECO:0000256" key="2">
    <source>
        <dbReference type="ARBA" id="ARBA00009776"/>
    </source>
</evidence>
<accession>A0ABR4N5F7</accession>
<dbReference type="PANTHER" id="PTHR10344">
    <property type="entry name" value="THYMIDYLATE KINASE"/>
    <property type="match status" value="1"/>
</dbReference>
<keyword evidence="8" id="KW-0067">ATP-binding</keyword>
<evidence type="ECO:0000256" key="8">
    <source>
        <dbReference type="ARBA" id="ARBA00022840"/>
    </source>
</evidence>
<protein>
    <recommendedName>
        <fullName evidence="3">dTMP kinase</fullName>
        <ecNumber evidence="3">2.7.4.9</ecNumber>
    </recommendedName>
</protein>
<evidence type="ECO:0000256" key="5">
    <source>
        <dbReference type="ARBA" id="ARBA00022727"/>
    </source>
</evidence>